<protein>
    <submittedName>
        <fullName evidence="2">Uncharacterized protein</fullName>
    </submittedName>
</protein>
<gene>
    <name evidence="2" type="ORF">CLAFUR5_05228</name>
</gene>
<organism evidence="2 3">
    <name type="scientific">Passalora fulva</name>
    <name type="common">Tomato leaf mold</name>
    <name type="synonym">Cladosporium fulvum</name>
    <dbReference type="NCBI Taxonomy" id="5499"/>
    <lineage>
        <taxon>Eukaryota</taxon>
        <taxon>Fungi</taxon>
        <taxon>Dikarya</taxon>
        <taxon>Ascomycota</taxon>
        <taxon>Pezizomycotina</taxon>
        <taxon>Dothideomycetes</taxon>
        <taxon>Dothideomycetidae</taxon>
        <taxon>Mycosphaerellales</taxon>
        <taxon>Mycosphaerellaceae</taxon>
        <taxon>Fulvia</taxon>
    </lineage>
</organism>
<dbReference type="Proteomes" id="UP000756132">
    <property type="component" value="Chromosome 4"/>
</dbReference>
<evidence type="ECO:0000256" key="1">
    <source>
        <dbReference type="SAM" id="MobiDB-lite"/>
    </source>
</evidence>
<dbReference type="EMBL" id="CP090166">
    <property type="protein sequence ID" value="UJO16344.1"/>
    <property type="molecule type" value="Genomic_DNA"/>
</dbReference>
<feature type="region of interest" description="Disordered" evidence="1">
    <location>
        <begin position="99"/>
        <end position="135"/>
    </location>
</feature>
<dbReference type="KEGG" id="ffu:CLAFUR5_05228"/>
<reference evidence="2" key="2">
    <citation type="journal article" date="2022" name="Microb. Genom.">
        <title>A chromosome-scale genome assembly of the tomato pathogen Cladosporium fulvum reveals a compartmentalized genome architecture and the presence of a dispensable chromosome.</title>
        <authorList>
            <person name="Zaccaron A.Z."/>
            <person name="Chen L.H."/>
            <person name="Samaras A."/>
            <person name="Stergiopoulos I."/>
        </authorList>
    </citation>
    <scope>NUCLEOTIDE SEQUENCE</scope>
    <source>
        <strain evidence="2">Race5_Kim</strain>
    </source>
</reference>
<evidence type="ECO:0000313" key="2">
    <source>
        <dbReference type="EMBL" id="UJO16344.1"/>
    </source>
</evidence>
<accession>A0A9Q8LFP3</accession>
<proteinExistence type="predicted"/>
<dbReference type="GeneID" id="71985106"/>
<evidence type="ECO:0000313" key="3">
    <source>
        <dbReference type="Proteomes" id="UP000756132"/>
    </source>
</evidence>
<reference evidence="2" key="1">
    <citation type="submission" date="2021-12" db="EMBL/GenBank/DDBJ databases">
        <authorList>
            <person name="Zaccaron A."/>
            <person name="Stergiopoulos I."/>
        </authorList>
    </citation>
    <scope>NUCLEOTIDE SEQUENCE</scope>
    <source>
        <strain evidence="2">Race5_Kim</strain>
    </source>
</reference>
<keyword evidence="3" id="KW-1185">Reference proteome</keyword>
<dbReference type="RefSeq" id="XP_047760710.1">
    <property type="nucleotide sequence ID" value="XM_047904376.1"/>
</dbReference>
<feature type="compositionally biased region" description="Basic and acidic residues" evidence="1">
    <location>
        <begin position="99"/>
        <end position="122"/>
    </location>
</feature>
<sequence length="153" mass="17269">MRTFYYGNTNAPILGFCVHAPGRRSDPHERRPLITRKLFGERKYARMYPFKRHSSSTTGFMDLPGELRNEIYALAGVTQGNIFELLPLPVPCNWIQGRKDASETKTATGKEKCGKAREKAAEAGEDEEEGVEKIRKYKDVAAPLTEYERAAAE</sequence>
<name>A0A9Q8LFP3_PASFU</name>
<dbReference type="AlphaFoldDB" id="A0A9Q8LFP3"/>